<gene>
    <name evidence="1" type="ORF">HMPREF1120_02036</name>
</gene>
<dbReference type="EMBL" id="JH226131">
    <property type="protein sequence ID" value="EHY53855.1"/>
    <property type="molecule type" value="Genomic_DNA"/>
</dbReference>
<dbReference type="AlphaFoldDB" id="H6BQU2"/>
<keyword evidence="2" id="KW-1185">Reference proteome</keyword>
<dbReference type="VEuPathDB" id="FungiDB:HMPREF1120_02036"/>
<dbReference type="InParanoid" id="H6BQU2"/>
<dbReference type="GeneID" id="20306675"/>
<dbReference type="HOGENOM" id="CLU_2133525_0_0_1"/>
<sequence>MAALSGKSLTRSFGKQSDAVSNRAVRCNIATCAKWILCCPELLNAGFLELEIAHALPAAGVAPPCSLHLAQVYVQQVLSLARGIERFVSTRTTCGGIARSWQIFCTYFLHLHR</sequence>
<dbReference type="RefSeq" id="XP_009154316.1">
    <property type="nucleotide sequence ID" value="XM_009156068.1"/>
</dbReference>
<proteinExistence type="predicted"/>
<reference evidence="1" key="1">
    <citation type="submission" date="2011-07" db="EMBL/GenBank/DDBJ databases">
        <title>The Genome Sequence of Exophiala (Wangiella) dermatitidis NIH/UT8656.</title>
        <authorList>
            <consortium name="The Broad Institute Genome Sequencing Platform"/>
            <person name="Cuomo C."/>
            <person name="Wang Z."/>
            <person name="Hunicke-Smith S."/>
            <person name="Szanislo P.J."/>
            <person name="Earl A."/>
            <person name="Young S.K."/>
            <person name="Zeng Q."/>
            <person name="Gargeya S."/>
            <person name="Fitzgerald M."/>
            <person name="Haas B."/>
            <person name="Abouelleil A."/>
            <person name="Alvarado L."/>
            <person name="Arachchi H.M."/>
            <person name="Berlin A."/>
            <person name="Brown A."/>
            <person name="Chapman S.B."/>
            <person name="Chen Z."/>
            <person name="Dunbar C."/>
            <person name="Freedman E."/>
            <person name="Gearin G."/>
            <person name="Gellesch M."/>
            <person name="Goldberg J."/>
            <person name="Griggs A."/>
            <person name="Gujja S."/>
            <person name="Heiman D."/>
            <person name="Howarth C."/>
            <person name="Larson L."/>
            <person name="Lui A."/>
            <person name="MacDonald P.J.P."/>
            <person name="Montmayeur A."/>
            <person name="Murphy C."/>
            <person name="Neiman D."/>
            <person name="Pearson M."/>
            <person name="Priest M."/>
            <person name="Roberts A."/>
            <person name="Saif S."/>
            <person name="Shea T."/>
            <person name="Shenoy N."/>
            <person name="Sisk P."/>
            <person name="Stolte C."/>
            <person name="Sykes S."/>
            <person name="Wortman J."/>
            <person name="Nusbaum C."/>
            <person name="Birren B."/>
        </authorList>
    </citation>
    <scope>NUCLEOTIDE SEQUENCE</scope>
    <source>
        <strain evidence="1">NIH/UT8656</strain>
    </source>
</reference>
<organism evidence="1 2">
    <name type="scientific">Exophiala dermatitidis (strain ATCC 34100 / CBS 525.76 / NIH/UT8656)</name>
    <name type="common">Black yeast</name>
    <name type="synonym">Wangiella dermatitidis</name>
    <dbReference type="NCBI Taxonomy" id="858893"/>
    <lineage>
        <taxon>Eukaryota</taxon>
        <taxon>Fungi</taxon>
        <taxon>Dikarya</taxon>
        <taxon>Ascomycota</taxon>
        <taxon>Pezizomycotina</taxon>
        <taxon>Eurotiomycetes</taxon>
        <taxon>Chaetothyriomycetidae</taxon>
        <taxon>Chaetothyriales</taxon>
        <taxon>Herpotrichiellaceae</taxon>
        <taxon>Exophiala</taxon>
    </lineage>
</organism>
<accession>H6BQU2</accession>
<dbReference type="Proteomes" id="UP000007304">
    <property type="component" value="Unassembled WGS sequence"/>
</dbReference>
<evidence type="ECO:0000313" key="2">
    <source>
        <dbReference type="Proteomes" id="UP000007304"/>
    </source>
</evidence>
<name>H6BQU2_EXODN</name>
<protein>
    <submittedName>
        <fullName evidence="1">Uncharacterized protein</fullName>
    </submittedName>
</protein>
<evidence type="ECO:0000313" key="1">
    <source>
        <dbReference type="EMBL" id="EHY53855.1"/>
    </source>
</evidence>